<evidence type="ECO:0000313" key="4">
    <source>
        <dbReference type="Proteomes" id="UP000054937"/>
    </source>
</evidence>
<dbReference type="EMBL" id="LDAU01000121">
    <property type="protein sequence ID" value="KRX04120.1"/>
    <property type="molecule type" value="Genomic_DNA"/>
</dbReference>
<keyword evidence="4" id="KW-1185">Reference proteome</keyword>
<evidence type="ECO:0000313" key="3">
    <source>
        <dbReference type="EMBL" id="KRX04120.1"/>
    </source>
</evidence>
<evidence type="ECO:0000256" key="2">
    <source>
        <dbReference type="SAM" id="MobiDB-lite"/>
    </source>
</evidence>
<feature type="compositionally biased region" description="Basic and acidic residues" evidence="2">
    <location>
        <begin position="76"/>
        <end position="91"/>
    </location>
</feature>
<name>A0A0V0QPU3_PSEPJ</name>
<protein>
    <submittedName>
        <fullName evidence="3">Uncharacterized protein</fullName>
    </submittedName>
</protein>
<gene>
    <name evidence="3" type="ORF">PPERSA_08335</name>
</gene>
<feature type="compositionally biased region" description="Polar residues" evidence="2">
    <location>
        <begin position="62"/>
        <end position="73"/>
    </location>
</feature>
<dbReference type="Proteomes" id="UP000054937">
    <property type="component" value="Unassembled WGS sequence"/>
</dbReference>
<reference evidence="3 4" key="1">
    <citation type="journal article" date="2015" name="Sci. Rep.">
        <title>Genome of the facultative scuticociliatosis pathogen Pseudocohnilembus persalinus provides insight into its virulence through horizontal gene transfer.</title>
        <authorList>
            <person name="Xiong J."/>
            <person name="Wang G."/>
            <person name="Cheng J."/>
            <person name="Tian M."/>
            <person name="Pan X."/>
            <person name="Warren A."/>
            <person name="Jiang C."/>
            <person name="Yuan D."/>
            <person name="Miao W."/>
        </authorList>
    </citation>
    <scope>NUCLEOTIDE SEQUENCE [LARGE SCALE GENOMIC DNA]</scope>
    <source>
        <strain evidence="3">36N120E</strain>
    </source>
</reference>
<comment type="caution">
    <text evidence="3">The sequence shown here is derived from an EMBL/GenBank/DDBJ whole genome shotgun (WGS) entry which is preliminary data.</text>
</comment>
<dbReference type="OrthoDB" id="313312at2759"/>
<feature type="compositionally biased region" description="Basic and acidic residues" evidence="2">
    <location>
        <begin position="104"/>
        <end position="128"/>
    </location>
</feature>
<dbReference type="OMA" id="DEQGFTK"/>
<accession>A0A0V0QPU3</accession>
<feature type="region of interest" description="Disordered" evidence="2">
    <location>
        <begin position="1"/>
        <end position="128"/>
    </location>
</feature>
<proteinExistence type="predicted"/>
<keyword evidence="1" id="KW-0175">Coiled coil</keyword>
<sequence length="342" mass="41234">MDDHLVLKKRKLQIDSEEDSEHSNNDPSKIEITTNNIKIKSKNSDIPITNGKRHSEDKENENGFNNNSSHLSQKPNKKEEKYREKNEKNLEKLNNNNISQQKPSRNDIQERLEGLQKEKKPKVSEMDQIIDHLFEPDHSDSWSEINQIRNEIQEEKKEKQLKEQKRKERKQREREEREQRERERESKIKEKKSFVRVSDNTGLSKRDELIYDVLIRWWYCMPEWPPKNYDYQSKLIKLQLKPYEYKNFRNAKDIDQNGFKKVYYIEGYEGCYKDKDGNFIDLRPVEGKPCYSEFKKKTDAELKQMLKAALEEQIKQLEQYLKDSDDLDTSYLESLKKKHKRL</sequence>
<dbReference type="AlphaFoldDB" id="A0A0V0QPU3"/>
<organism evidence="3 4">
    <name type="scientific">Pseudocohnilembus persalinus</name>
    <name type="common">Ciliate</name>
    <dbReference type="NCBI Taxonomy" id="266149"/>
    <lineage>
        <taxon>Eukaryota</taxon>
        <taxon>Sar</taxon>
        <taxon>Alveolata</taxon>
        <taxon>Ciliophora</taxon>
        <taxon>Intramacronucleata</taxon>
        <taxon>Oligohymenophorea</taxon>
        <taxon>Scuticociliatia</taxon>
        <taxon>Philasterida</taxon>
        <taxon>Pseudocohnilembidae</taxon>
        <taxon>Pseudocohnilembus</taxon>
    </lineage>
</organism>
<evidence type="ECO:0000256" key="1">
    <source>
        <dbReference type="SAM" id="Coils"/>
    </source>
</evidence>
<feature type="coiled-coil region" evidence="1">
    <location>
        <begin position="300"/>
        <end position="327"/>
    </location>
</feature>
<dbReference type="InParanoid" id="A0A0V0QPU3"/>
<feature type="region of interest" description="Disordered" evidence="2">
    <location>
        <begin position="154"/>
        <end position="185"/>
    </location>
</feature>